<dbReference type="EMBL" id="CP063145">
    <property type="protein sequence ID" value="QOR74322.1"/>
    <property type="molecule type" value="Genomic_DNA"/>
</dbReference>
<evidence type="ECO:0000256" key="1">
    <source>
        <dbReference type="SAM" id="Phobius"/>
    </source>
</evidence>
<sequence length="145" mass="16618">MAATIYTDNLEPEKKSGNGFRKTLIWLSLVGLLILGGWIWYKYYFVFGTGVKSGYLNYAVYKGNIFKTYEGKLIQQGFSAGSGRNTQIGGVQSNEFEFSIENEQVFKQLEGASGRYVDLHYKEYHAPLPWRGNTRYVVDEVRNMK</sequence>
<accession>A0A7M1T625</accession>
<feature type="transmembrane region" description="Helical" evidence="1">
    <location>
        <begin position="24"/>
        <end position="41"/>
    </location>
</feature>
<evidence type="ECO:0000313" key="2">
    <source>
        <dbReference type="EMBL" id="QOR74322.1"/>
    </source>
</evidence>
<name>A0A7M1T625_9FLAO</name>
<keyword evidence="1" id="KW-1133">Transmembrane helix</keyword>
<evidence type="ECO:0000313" key="3">
    <source>
        <dbReference type="Proteomes" id="UP000593605"/>
    </source>
</evidence>
<keyword evidence="1" id="KW-0812">Transmembrane</keyword>
<proteinExistence type="predicted"/>
<reference evidence="2 3" key="1">
    <citation type="submission" date="2020-10" db="EMBL/GenBank/DDBJ databases">
        <title>Complete genome of Cruoricapor ignavus strain M1214 isolated from the blood culture of a febrile patient.</title>
        <authorList>
            <person name="Guglielmino C.J.D."/>
        </authorList>
    </citation>
    <scope>NUCLEOTIDE SEQUENCE [LARGE SCALE GENOMIC DNA]</scope>
    <source>
        <strain evidence="2 3">M1214</strain>
    </source>
</reference>
<dbReference type="Proteomes" id="UP000593605">
    <property type="component" value="Chromosome"/>
</dbReference>
<dbReference type="RefSeq" id="WP_193440346.1">
    <property type="nucleotide sequence ID" value="NZ_CP063145.1"/>
</dbReference>
<dbReference type="KEGG" id="civ:IMZ16_02460"/>
<organism evidence="2 3">
    <name type="scientific">Cruoricaptor ignavus</name>
    <dbReference type="NCBI Taxonomy" id="1118202"/>
    <lineage>
        <taxon>Bacteria</taxon>
        <taxon>Pseudomonadati</taxon>
        <taxon>Bacteroidota</taxon>
        <taxon>Flavobacteriia</taxon>
        <taxon>Flavobacteriales</taxon>
        <taxon>Weeksellaceae</taxon>
        <taxon>Cruoricaptor</taxon>
    </lineage>
</organism>
<protein>
    <recommendedName>
        <fullName evidence="4">6-phosphogluconate dehydrogenase</fullName>
    </recommendedName>
</protein>
<gene>
    <name evidence="2" type="ORF">IMZ16_02460</name>
</gene>
<evidence type="ECO:0008006" key="4">
    <source>
        <dbReference type="Google" id="ProtNLM"/>
    </source>
</evidence>
<dbReference type="AlphaFoldDB" id="A0A7M1T625"/>
<keyword evidence="1" id="KW-0472">Membrane</keyword>